<dbReference type="PANTHER" id="PTHR46797">
    <property type="entry name" value="HTH-TYPE TRANSCRIPTIONAL REGULATOR"/>
    <property type="match status" value="1"/>
</dbReference>
<dbReference type="GO" id="GO:0005829">
    <property type="term" value="C:cytosol"/>
    <property type="evidence" value="ECO:0007669"/>
    <property type="project" value="TreeGrafter"/>
</dbReference>
<dbReference type="InterPro" id="IPR001387">
    <property type="entry name" value="Cro/C1-type_HTH"/>
</dbReference>
<dbReference type="PROSITE" id="PS50943">
    <property type="entry name" value="HTH_CROC1"/>
    <property type="match status" value="1"/>
</dbReference>
<dbReference type="SUPFAM" id="SSF51182">
    <property type="entry name" value="RmlC-like cupins"/>
    <property type="match status" value="1"/>
</dbReference>
<dbReference type="InterPro" id="IPR013096">
    <property type="entry name" value="Cupin_2"/>
</dbReference>
<keyword evidence="4" id="KW-1185">Reference proteome</keyword>
<dbReference type="GO" id="GO:0003700">
    <property type="term" value="F:DNA-binding transcription factor activity"/>
    <property type="evidence" value="ECO:0007669"/>
    <property type="project" value="TreeGrafter"/>
</dbReference>
<dbReference type="Gene3D" id="2.60.120.10">
    <property type="entry name" value="Jelly Rolls"/>
    <property type="match status" value="1"/>
</dbReference>
<evidence type="ECO:0000313" key="3">
    <source>
        <dbReference type="EMBL" id="OPF87379.1"/>
    </source>
</evidence>
<name>A0A1V4DFP4_9ENTE</name>
<evidence type="ECO:0000256" key="1">
    <source>
        <dbReference type="ARBA" id="ARBA00023125"/>
    </source>
</evidence>
<dbReference type="SMART" id="SM00530">
    <property type="entry name" value="HTH_XRE"/>
    <property type="match status" value="1"/>
</dbReference>
<evidence type="ECO:0000313" key="4">
    <source>
        <dbReference type="Proteomes" id="UP000189970"/>
    </source>
</evidence>
<evidence type="ECO:0000259" key="2">
    <source>
        <dbReference type="PROSITE" id="PS50943"/>
    </source>
</evidence>
<gene>
    <name evidence="3" type="ORF">BW731_03745</name>
</gene>
<feature type="domain" description="HTH cro/C1-type" evidence="2">
    <location>
        <begin position="19"/>
        <end position="73"/>
    </location>
</feature>
<dbReference type="AlphaFoldDB" id="A0A1V4DFP4"/>
<dbReference type="InterPro" id="IPR011051">
    <property type="entry name" value="RmlC_Cupin_sf"/>
</dbReference>
<comment type="caution">
    <text evidence="3">The sequence shown here is derived from an EMBL/GenBank/DDBJ whole genome shotgun (WGS) entry which is preliminary data.</text>
</comment>
<proteinExistence type="predicted"/>
<dbReference type="SUPFAM" id="SSF47413">
    <property type="entry name" value="lambda repressor-like DNA-binding domains"/>
    <property type="match status" value="1"/>
</dbReference>
<accession>A0A1V4DFP4</accession>
<dbReference type="InterPro" id="IPR014710">
    <property type="entry name" value="RmlC-like_jellyroll"/>
</dbReference>
<dbReference type="GO" id="GO:0003677">
    <property type="term" value="F:DNA binding"/>
    <property type="evidence" value="ECO:0007669"/>
    <property type="project" value="UniProtKB-KW"/>
</dbReference>
<dbReference type="Proteomes" id="UP000189970">
    <property type="component" value="Unassembled WGS sequence"/>
</dbReference>
<dbReference type="Pfam" id="PF01381">
    <property type="entry name" value="HTH_3"/>
    <property type="match status" value="1"/>
</dbReference>
<reference evidence="3 4" key="1">
    <citation type="submission" date="2017-02" db="EMBL/GenBank/DDBJ databases">
        <title>Vagococcus cremeus sp. nov., isolated from the small intestine of a marten, Martes flavigula.</title>
        <authorList>
            <person name="Tak E.J."/>
            <person name="Bae J.-W."/>
        </authorList>
    </citation>
    <scope>NUCLEOTIDE SEQUENCE [LARGE SCALE GENOMIC DNA]</scope>
    <source>
        <strain evidence="3 4">D7T301</strain>
    </source>
</reference>
<dbReference type="EMBL" id="MVAB01000001">
    <property type="protein sequence ID" value="OPF87379.1"/>
    <property type="molecule type" value="Genomic_DNA"/>
</dbReference>
<dbReference type="CDD" id="cd00093">
    <property type="entry name" value="HTH_XRE"/>
    <property type="match status" value="1"/>
</dbReference>
<dbReference type="PANTHER" id="PTHR46797:SF24">
    <property type="entry name" value="DNA-BINDING PHAGE PROTEIN"/>
    <property type="match status" value="1"/>
</dbReference>
<organism evidence="3 4">
    <name type="scientific">Vagococcus martis</name>
    <dbReference type="NCBI Taxonomy" id="1768210"/>
    <lineage>
        <taxon>Bacteria</taxon>
        <taxon>Bacillati</taxon>
        <taxon>Bacillota</taxon>
        <taxon>Bacilli</taxon>
        <taxon>Lactobacillales</taxon>
        <taxon>Enterococcaceae</taxon>
        <taxon>Vagococcus</taxon>
    </lineage>
</organism>
<dbReference type="CDD" id="cd02209">
    <property type="entry name" value="cupin_XRE_C"/>
    <property type="match status" value="1"/>
</dbReference>
<protein>
    <recommendedName>
        <fullName evidence="2">HTH cro/C1-type domain-containing protein</fullName>
    </recommendedName>
</protein>
<dbReference type="Gene3D" id="1.10.260.40">
    <property type="entry name" value="lambda repressor-like DNA-binding domains"/>
    <property type="match status" value="1"/>
</dbReference>
<keyword evidence="1" id="KW-0238">DNA-binding</keyword>
<dbReference type="InterPro" id="IPR050807">
    <property type="entry name" value="TransReg_Diox_bact_type"/>
</dbReference>
<dbReference type="Pfam" id="PF07883">
    <property type="entry name" value="Cupin_2"/>
    <property type="match status" value="1"/>
</dbReference>
<sequence length="186" mass="20956">MLLVEGNEKEVVHQLGGYIRKVRKESGLTMEQLSKKSGVSVLSIGNIENGRTNPTITILWKLSRALNITLSQLIGYSTLTNSVSKDSNTYFISDLTKGWLVQPLFQEDNIEVFRVCLKAHSVNTAQHQPQDSIEVLTVMKGKVSIKVEGKIYHLEAFDTINFRSGMIHEYINDTDDDVLLNIVVKY</sequence>
<dbReference type="InterPro" id="IPR010982">
    <property type="entry name" value="Lambda_DNA-bd_dom_sf"/>
</dbReference>